<dbReference type="InterPro" id="IPR022516">
    <property type="entry name" value="CHP03798_Ocin"/>
</dbReference>
<name>S9SAC3_MAGFU</name>
<dbReference type="NCBIfam" id="TIGR03798">
    <property type="entry name" value="leader_Nif11"/>
    <property type="match status" value="1"/>
</dbReference>
<reference evidence="2 3" key="1">
    <citation type="submission" date="2013-04" db="EMBL/GenBank/DDBJ databases">
        <authorList>
            <person name="Kuznetsov B."/>
            <person name="Ivanovsky R."/>
        </authorList>
    </citation>
    <scope>NUCLEOTIDE SEQUENCE [LARGE SCALE GENOMIC DNA]</scope>
    <source>
        <strain evidence="2 3">MGU-K5</strain>
    </source>
</reference>
<dbReference type="Proteomes" id="UP000015350">
    <property type="component" value="Unassembled WGS sequence"/>
</dbReference>
<dbReference type="Pfam" id="PF07862">
    <property type="entry name" value="Nif11"/>
    <property type="match status" value="1"/>
</dbReference>
<evidence type="ECO:0000313" key="3">
    <source>
        <dbReference type="Proteomes" id="UP000015350"/>
    </source>
</evidence>
<sequence>MSVESAVAYIRRMREDEAFRKMMNDTSEDEGASWGLIRDNGFEFTMTEFKQAQDRIYAENGIVPM</sequence>
<dbReference type="RefSeq" id="WP_021131159.1">
    <property type="nucleotide sequence ID" value="NZ_AQPH01000008.1"/>
</dbReference>
<protein>
    <recommendedName>
        <fullName evidence="1">Nif11 domain-containing protein</fullName>
    </recommendedName>
</protein>
<dbReference type="OrthoDB" id="5461162at2"/>
<evidence type="ECO:0000313" key="2">
    <source>
        <dbReference type="EMBL" id="EPY02867.1"/>
    </source>
</evidence>
<comment type="caution">
    <text evidence="2">The sequence shown here is derived from an EMBL/GenBank/DDBJ whole genome shotgun (WGS) entry which is preliminary data.</text>
</comment>
<dbReference type="eggNOG" id="ENOG50337RP">
    <property type="taxonomic scope" value="Bacteria"/>
</dbReference>
<feature type="domain" description="Nif11" evidence="1">
    <location>
        <begin position="1"/>
        <end position="49"/>
    </location>
</feature>
<dbReference type="AlphaFoldDB" id="S9SAC3"/>
<accession>S9SAC3</accession>
<organism evidence="2 3">
    <name type="scientific">Magnetospirillum fulvum MGU-K5</name>
    <dbReference type="NCBI Taxonomy" id="1316936"/>
    <lineage>
        <taxon>Bacteria</taxon>
        <taxon>Pseudomonadati</taxon>
        <taxon>Pseudomonadota</taxon>
        <taxon>Alphaproteobacteria</taxon>
        <taxon>Rhodospirillales</taxon>
        <taxon>Rhodospirillaceae</taxon>
        <taxon>Magnetospirillum</taxon>
    </lineage>
</organism>
<evidence type="ECO:0000259" key="1">
    <source>
        <dbReference type="Pfam" id="PF07862"/>
    </source>
</evidence>
<proteinExistence type="predicted"/>
<gene>
    <name evidence="2" type="ORF">K678_03919</name>
</gene>
<dbReference type="EMBL" id="AQPH01000008">
    <property type="protein sequence ID" value="EPY02867.1"/>
    <property type="molecule type" value="Genomic_DNA"/>
</dbReference>
<dbReference type="InterPro" id="IPR012903">
    <property type="entry name" value="Nif11"/>
</dbReference>